<reference evidence="3 4" key="1">
    <citation type="journal article" date="2019" name="Int. J. Syst. Evol. Microbiol.">
        <title>The Global Catalogue of Microorganisms (GCM) 10K type strain sequencing project: providing services to taxonomists for standard genome sequencing and annotation.</title>
        <authorList>
            <consortium name="The Broad Institute Genomics Platform"/>
            <consortium name="The Broad Institute Genome Sequencing Center for Infectious Disease"/>
            <person name="Wu L."/>
            <person name="Ma J."/>
        </authorList>
    </citation>
    <scope>NUCLEOTIDE SEQUENCE [LARGE SCALE GENOMIC DNA]</scope>
    <source>
        <strain evidence="3 4">JCM 15933</strain>
    </source>
</reference>
<protein>
    <recommendedName>
        <fullName evidence="2">ATP-grasp domain-containing protein</fullName>
    </recommendedName>
</protein>
<proteinExistence type="predicted"/>
<feature type="domain" description="ATP-grasp" evidence="2">
    <location>
        <begin position="139"/>
        <end position="332"/>
    </location>
</feature>
<gene>
    <name evidence="3" type="ORF">GCM10009827_115050</name>
</gene>
<evidence type="ECO:0000313" key="3">
    <source>
        <dbReference type="EMBL" id="GAA1574149.1"/>
    </source>
</evidence>
<dbReference type="Proteomes" id="UP001501470">
    <property type="component" value="Unassembled WGS sequence"/>
</dbReference>
<evidence type="ECO:0000259" key="2">
    <source>
        <dbReference type="PROSITE" id="PS50975"/>
    </source>
</evidence>
<dbReference type="RefSeq" id="WP_344515045.1">
    <property type="nucleotide sequence ID" value="NZ_BAAAQD010000051.1"/>
</dbReference>
<dbReference type="SUPFAM" id="SSF56059">
    <property type="entry name" value="Glutathione synthetase ATP-binding domain-like"/>
    <property type="match status" value="1"/>
</dbReference>
<dbReference type="EMBL" id="BAAAQD010000051">
    <property type="protein sequence ID" value="GAA1574149.1"/>
    <property type="molecule type" value="Genomic_DNA"/>
</dbReference>
<evidence type="ECO:0000256" key="1">
    <source>
        <dbReference type="PROSITE-ProRule" id="PRU00409"/>
    </source>
</evidence>
<name>A0ABN2DEH4_9ACTN</name>
<dbReference type="Gene3D" id="3.30.470.20">
    <property type="entry name" value="ATP-grasp fold, B domain"/>
    <property type="match status" value="1"/>
</dbReference>
<dbReference type="PROSITE" id="PS50975">
    <property type="entry name" value="ATP_GRASP"/>
    <property type="match status" value="1"/>
</dbReference>
<keyword evidence="1" id="KW-0547">Nucleotide-binding</keyword>
<sequence>MPDRNRMPAVRLDTSVPALLVRIGHYPVHAGTLGVVRSLGRLGVPVYVITEDRLTPIALSRYVVGRFVWPDSQWHDTGQLVENLCAIGRSLGRPVVPVATDDEAAVLLAEHAATLGEHFLLPRVAPTLPRRLASKRGLFELCAAHDVPTPHTVFPTSREDLLRLAGELTFPVVAKNVAPWTRLRAAAVPTTTIVSSAHELLNRFAGFDDLSRVLLQEYIPHEQAEDWFVHAYCDEGSATVLSFVGRKAYAWPPGRGSTADARSARNPALNALTERFCKEIGYRGVNDLDWRYDRRDGRLKLVDFNPRVGAQFRFGQTEDGVDVVRALHLGMTGRTVPAGDQDCSRRLIVENLYAPAKVLHRLARLPAPAASPGVRSHGAWLEGSGPDPLPVLAMVLRFGGQAVASVSRAAYRRVRLRLAGRSRTSTKLRSHAGRPGGSR</sequence>
<organism evidence="3 4">
    <name type="scientific">Dactylosporangium maewongense</name>
    <dbReference type="NCBI Taxonomy" id="634393"/>
    <lineage>
        <taxon>Bacteria</taxon>
        <taxon>Bacillati</taxon>
        <taxon>Actinomycetota</taxon>
        <taxon>Actinomycetes</taxon>
        <taxon>Micromonosporales</taxon>
        <taxon>Micromonosporaceae</taxon>
        <taxon>Dactylosporangium</taxon>
    </lineage>
</organism>
<keyword evidence="1" id="KW-0067">ATP-binding</keyword>
<accession>A0ABN2DEH4</accession>
<dbReference type="InterPro" id="IPR011761">
    <property type="entry name" value="ATP-grasp"/>
</dbReference>
<evidence type="ECO:0000313" key="4">
    <source>
        <dbReference type="Proteomes" id="UP001501470"/>
    </source>
</evidence>
<comment type="caution">
    <text evidence="3">The sequence shown here is derived from an EMBL/GenBank/DDBJ whole genome shotgun (WGS) entry which is preliminary data.</text>
</comment>
<keyword evidence="4" id="KW-1185">Reference proteome</keyword>